<dbReference type="Proteomes" id="UP000320333">
    <property type="component" value="Unassembled WGS sequence"/>
</dbReference>
<feature type="chain" id="PRO_5021276037" evidence="1">
    <location>
        <begin position="20"/>
        <end position="318"/>
    </location>
</feature>
<dbReference type="EMBL" id="QEAP01000824">
    <property type="protein sequence ID" value="TPX55926.1"/>
    <property type="molecule type" value="Genomic_DNA"/>
</dbReference>
<accession>A0A507DWM8</accession>
<dbReference type="AlphaFoldDB" id="A0A507DWM8"/>
<gene>
    <name evidence="2" type="ORF">CcCBS67573_g09405</name>
</gene>
<reference evidence="2 3" key="1">
    <citation type="journal article" date="2019" name="Sci. Rep.">
        <title>Comparative genomics of chytrid fungi reveal insights into the obligate biotrophic and pathogenic lifestyle of Synchytrium endobioticum.</title>
        <authorList>
            <person name="van de Vossenberg B.T.L.H."/>
            <person name="Warris S."/>
            <person name="Nguyen H.D.T."/>
            <person name="van Gent-Pelzer M.P.E."/>
            <person name="Joly D.L."/>
            <person name="van de Geest H.C."/>
            <person name="Bonants P.J.M."/>
            <person name="Smith D.S."/>
            <person name="Levesque C.A."/>
            <person name="van der Lee T.A.J."/>
        </authorList>
    </citation>
    <scope>NUCLEOTIDE SEQUENCE [LARGE SCALE GENOMIC DNA]</scope>
    <source>
        <strain evidence="2 3">CBS 675.73</strain>
    </source>
</reference>
<evidence type="ECO:0000313" key="3">
    <source>
        <dbReference type="Proteomes" id="UP000320333"/>
    </source>
</evidence>
<organism evidence="2 3">
    <name type="scientific">Chytriomyces confervae</name>
    <dbReference type="NCBI Taxonomy" id="246404"/>
    <lineage>
        <taxon>Eukaryota</taxon>
        <taxon>Fungi</taxon>
        <taxon>Fungi incertae sedis</taxon>
        <taxon>Chytridiomycota</taxon>
        <taxon>Chytridiomycota incertae sedis</taxon>
        <taxon>Chytridiomycetes</taxon>
        <taxon>Chytridiales</taxon>
        <taxon>Chytriomycetaceae</taxon>
        <taxon>Chytriomyces</taxon>
    </lineage>
</organism>
<feature type="signal peptide" evidence="1">
    <location>
        <begin position="1"/>
        <end position="19"/>
    </location>
</feature>
<dbReference type="OrthoDB" id="5588846at2759"/>
<keyword evidence="1" id="KW-0732">Signal</keyword>
<proteinExistence type="predicted"/>
<sequence length="318" mass="34860">MKFGFGIFLAIPLIPFDEAVCALDNVRQTESATLYSQEFNTVLYATKSVGVDHCAKFLCARYRLGLKSHLRTLPDLLRITDDLDELQKQAEYLDYPTSERVVHSILPAPLDQTQTQTATSTQLSAMTSLDTSSGPTASPLMNLSKGEVSIGGPGNAVLEAVASMTDVPTLTLLRVKGIDFHKDEFVRWLSVTEVSAGIRACAEAFLSYKQVHDARTFSVYLATIIAMMMLPQAQAHLSRAPQQRNASFPAVRNTYGASATLRHNDQDSPIPFSPYTYAGEVPTTCYVKSGSASHLNFMANRAATQIETIVSAFYQKFP</sequence>
<protein>
    <submittedName>
        <fullName evidence="2">Uncharacterized protein</fullName>
    </submittedName>
</protein>
<keyword evidence="3" id="KW-1185">Reference proteome</keyword>
<comment type="caution">
    <text evidence="2">The sequence shown here is derived from an EMBL/GenBank/DDBJ whole genome shotgun (WGS) entry which is preliminary data.</text>
</comment>
<evidence type="ECO:0000313" key="2">
    <source>
        <dbReference type="EMBL" id="TPX55926.1"/>
    </source>
</evidence>
<name>A0A507DWM8_9FUNG</name>
<evidence type="ECO:0000256" key="1">
    <source>
        <dbReference type="SAM" id="SignalP"/>
    </source>
</evidence>